<evidence type="ECO:0000256" key="1">
    <source>
        <dbReference type="ARBA" id="ARBA00004651"/>
    </source>
</evidence>
<comment type="subcellular location">
    <subcellularLocation>
        <location evidence="1">Cell membrane</location>
        <topology evidence="1">Multi-pass membrane protein</topology>
    </subcellularLocation>
</comment>
<evidence type="ECO:0000256" key="3">
    <source>
        <dbReference type="ARBA" id="ARBA00022475"/>
    </source>
</evidence>
<evidence type="ECO:0000256" key="10">
    <source>
        <dbReference type="RuleBase" id="RU000688"/>
    </source>
</evidence>
<dbReference type="PANTHER" id="PTHR24248:SF200">
    <property type="entry name" value="5-HYDROXYTRYPTAMINE RECEPTOR 1B-LIKE ISOFORM X1"/>
    <property type="match status" value="1"/>
</dbReference>
<feature type="transmembrane region" description="Helical" evidence="11">
    <location>
        <begin position="325"/>
        <end position="347"/>
    </location>
</feature>
<evidence type="ECO:0000256" key="9">
    <source>
        <dbReference type="ARBA" id="ARBA00023224"/>
    </source>
</evidence>
<feature type="transmembrane region" description="Helical" evidence="11">
    <location>
        <begin position="189"/>
        <end position="214"/>
    </location>
</feature>
<evidence type="ECO:0000256" key="8">
    <source>
        <dbReference type="ARBA" id="ARBA00023170"/>
    </source>
</evidence>
<dbReference type="SUPFAM" id="SSF81321">
    <property type="entry name" value="Family A G protein-coupled receptor-like"/>
    <property type="match status" value="1"/>
</dbReference>
<keyword evidence="13" id="KW-1185">Reference proteome</keyword>
<keyword evidence="9 10" id="KW-0807">Transducer</keyword>
<protein>
    <submittedName>
        <fullName evidence="14">5-hydroxytryptamine receptor 1A-alpha-like</fullName>
    </submittedName>
</protein>
<dbReference type="PRINTS" id="PR01012">
    <property type="entry name" value="NRPEPTIDEYR"/>
</dbReference>
<dbReference type="Proteomes" id="UP000694865">
    <property type="component" value="Unplaced"/>
</dbReference>
<dbReference type="InterPro" id="IPR000611">
    <property type="entry name" value="NPY_rcpt"/>
</dbReference>
<evidence type="ECO:0000256" key="5">
    <source>
        <dbReference type="ARBA" id="ARBA00022989"/>
    </source>
</evidence>
<keyword evidence="8 10" id="KW-0675">Receptor</keyword>
<feature type="transmembrane region" description="Helical" evidence="11">
    <location>
        <begin position="69"/>
        <end position="92"/>
    </location>
</feature>
<comment type="similarity">
    <text evidence="2 10">Belongs to the G-protein coupled receptor 1 family.</text>
</comment>
<feature type="transmembrane region" description="Helical" evidence="11">
    <location>
        <begin position="292"/>
        <end position="313"/>
    </location>
</feature>
<evidence type="ECO:0000256" key="2">
    <source>
        <dbReference type="ARBA" id="ARBA00010663"/>
    </source>
</evidence>
<keyword evidence="7 11" id="KW-0472">Membrane</keyword>
<dbReference type="PROSITE" id="PS00237">
    <property type="entry name" value="G_PROTEIN_RECEP_F1_1"/>
    <property type="match status" value="1"/>
</dbReference>
<keyword evidence="4 10" id="KW-0812">Transmembrane</keyword>
<name>A0ABM0M3H2_SACKO</name>
<dbReference type="InterPro" id="IPR000276">
    <property type="entry name" value="GPCR_Rhodpsn"/>
</dbReference>
<dbReference type="SMART" id="SM01381">
    <property type="entry name" value="7TM_GPCR_Srsx"/>
    <property type="match status" value="1"/>
</dbReference>
<evidence type="ECO:0000256" key="6">
    <source>
        <dbReference type="ARBA" id="ARBA00023040"/>
    </source>
</evidence>
<dbReference type="RefSeq" id="XP_006814563.1">
    <property type="nucleotide sequence ID" value="XM_006814500.1"/>
</dbReference>
<reference evidence="14" key="1">
    <citation type="submission" date="2025-08" db="UniProtKB">
        <authorList>
            <consortium name="RefSeq"/>
        </authorList>
    </citation>
    <scope>IDENTIFICATION</scope>
    <source>
        <tissue evidence="14">Testes</tissue>
    </source>
</reference>
<keyword evidence="6 10" id="KW-0297">G-protein coupled receptor</keyword>
<dbReference type="PROSITE" id="PS50262">
    <property type="entry name" value="G_PROTEIN_RECEP_F1_2"/>
    <property type="match status" value="1"/>
</dbReference>
<evidence type="ECO:0000256" key="7">
    <source>
        <dbReference type="ARBA" id="ARBA00023136"/>
    </source>
</evidence>
<dbReference type="PRINTS" id="PR00237">
    <property type="entry name" value="GPCRRHODOPSN"/>
</dbReference>
<dbReference type="CDD" id="cd15064">
    <property type="entry name" value="7tmA_5-HT1_5_7"/>
    <property type="match status" value="1"/>
</dbReference>
<dbReference type="InterPro" id="IPR017452">
    <property type="entry name" value="GPCR_Rhodpsn_7TM"/>
</dbReference>
<accession>A0ABM0M3H2</accession>
<proteinExistence type="inferred from homology"/>
<keyword evidence="5 11" id="KW-1133">Transmembrane helix</keyword>
<feature type="transmembrane region" description="Helical" evidence="11">
    <location>
        <begin position="149"/>
        <end position="169"/>
    </location>
</feature>
<evidence type="ECO:0000313" key="14">
    <source>
        <dbReference type="RefSeq" id="XP_006814563.1"/>
    </source>
</evidence>
<evidence type="ECO:0000256" key="11">
    <source>
        <dbReference type="SAM" id="Phobius"/>
    </source>
</evidence>
<gene>
    <name evidence="14" type="primary">LOC100371098</name>
</gene>
<feature type="transmembrane region" description="Helical" evidence="11">
    <location>
        <begin position="98"/>
        <end position="128"/>
    </location>
</feature>
<evidence type="ECO:0000313" key="13">
    <source>
        <dbReference type="Proteomes" id="UP000694865"/>
    </source>
</evidence>
<dbReference type="Pfam" id="PF00001">
    <property type="entry name" value="7tm_1"/>
    <property type="match status" value="1"/>
</dbReference>
<dbReference type="PANTHER" id="PTHR24248">
    <property type="entry name" value="ADRENERGIC RECEPTOR-RELATED G-PROTEIN COUPLED RECEPTOR"/>
    <property type="match status" value="1"/>
</dbReference>
<evidence type="ECO:0000259" key="12">
    <source>
        <dbReference type="PROSITE" id="PS50262"/>
    </source>
</evidence>
<organism evidence="13 14">
    <name type="scientific">Saccoglossus kowalevskii</name>
    <name type="common">Acorn worm</name>
    <dbReference type="NCBI Taxonomy" id="10224"/>
    <lineage>
        <taxon>Eukaryota</taxon>
        <taxon>Metazoa</taxon>
        <taxon>Hemichordata</taxon>
        <taxon>Enteropneusta</taxon>
        <taxon>Harrimaniidae</taxon>
        <taxon>Saccoglossus</taxon>
    </lineage>
</organism>
<sequence>MVTTELVMENNSSSTIVPTTRAGAVFSTDIYAILALIAGCFLIVLSVFGNSLVIIALKLEKNIKTAANYLIGSLALSDLLVSLLVMPIRLAYDLTETWIFGTIFCDVWISLDVLCCTASILNLTVIALDRYWAITKPLEYVSKRTPRRAAWMIVSVWIISALVSIPPLFGWRTPNDRADPNVCNISQDLAYTIYSTLFAFYVPLSIIIFVYCRIFRAARMRIRRNQVAPTATRGSNTRVTTPTVGTVSAQIATTDNLHLEPQKQERVNSMSSRGNDMRAISLARERKAAKTLGIIIGVFIVCWLPFFIFAVVLPFCASCQVHPVVLGFFAWLGYMNSMLNPIIYTFSNKEFKKAFLRVLRCRLNHHW</sequence>
<dbReference type="Gene3D" id="1.20.1070.10">
    <property type="entry name" value="Rhodopsin 7-helix transmembrane proteins"/>
    <property type="match status" value="1"/>
</dbReference>
<feature type="transmembrane region" description="Helical" evidence="11">
    <location>
        <begin position="30"/>
        <end position="57"/>
    </location>
</feature>
<dbReference type="GeneID" id="100371098"/>
<feature type="domain" description="G-protein coupled receptors family 1 profile" evidence="12">
    <location>
        <begin position="49"/>
        <end position="344"/>
    </location>
</feature>
<keyword evidence="3" id="KW-1003">Cell membrane</keyword>
<evidence type="ECO:0000256" key="4">
    <source>
        <dbReference type="ARBA" id="ARBA00022692"/>
    </source>
</evidence>